<protein>
    <recommendedName>
        <fullName evidence="3">Reverse transcriptase domain-containing protein</fullName>
    </recommendedName>
</protein>
<evidence type="ECO:0008006" key="3">
    <source>
        <dbReference type="Google" id="ProtNLM"/>
    </source>
</evidence>
<dbReference type="AlphaFoldDB" id="A0A9N9XKP3"/>
<name>A0A9N9XKP3_DIABA</name>
<sequence length="85" mass="9661">MNVLSILKKRLADESVCQEILLQANEGIVINGEVVNNIRYADDPVLVVRIVEELQRLLTNINIACNNYGININIKKNKYMVFSKT</sequence>
<gene>
    <name evidence="1" type="ORF">DIABBA_LOCUS13091</name>
</gene>
<dbReference type="EMBL" id="OU898284">
    <property type="protein sequence ID" value="CAG9840449.1"/>
    <property type="molecule type" value="Genomic_DNA"/>
</dbReference>
<keyword evidence="2" id="KW-1185">Reference proteome</keyword>
<dbReference type="OrthoDB" id="6631388at2759"/>
<evidence type="ECO:0000313" key="2">
    <source>
        <dbReference type="Proteomes" id="UP001153709"/>
    </source>
</evidence>
<accession>A0A9N9XKP3</accession>
<proteinExistence type="predicted"/>
<dbReference type="Proteomes" id="UP001153709">
    <property type="component" value="Chromosome 9"/>
</dbReference>
<evidence type="ECO:0000313" key="1">
    <source>
        <dbReference type="EMBL" id="CAG9840449.1"/>
    </source>
</evidence>
<reference evidence="1" key="1">
    <citation type="submission" date="2022-01" db="EMBL/GenBank/DDBJ databases">
        <authorList>
            <person name="King R."/>
        </authorList>
    </citation>
    <scope>NUCLEOTIDE SEQUENCE</scope>
</reference>
<organism evidence="1 2">
    <name type="scientific">Diabrotica balteata</name>
    <name type="common">Banded cucumber beetle</name>
    <dbReference type="NCBI Taxonomy" id="107213"/>
    <lineage>
        <taxon>Eukaryota</taxon>
        <taxon>Metazoa</taxon>
        <taxon>Ecdysozoa</taxon>
        <taxon>Arthropoda</taxon>
        <taxon>Hexapoda</taxon>
        <taxon>Insecta</taxon>
        <taxon>Pterygota</taxon>
        <taxon>Neoptera</taxon>
        <taxon>Endopterygota</taxon>
        <taxon>Coleoptera</taxon>
        <taxon>Polyphaga</taxon>
        <taxon>Cucujiformia</taxon>
        <taxon>Chrysomeloidea</taxon>
        <taxon>Chrysomelidae</taxon>
        <taxon>Galerucinae</taxon>
        <taxon>Diabroticina</taxon>
        <taxon>Diabroticites</taxon>
        <taxon>Diabrotica</taxon>
    </lineage>
</organism>